<sequence length="402" mass="46960">MLRIMATVKVKLRPSTVPGKAGTIYYQLTHLRQVKQITTKIHLHPQDWDSNKAQIIFTDSTSYLLQCKIDRDLDRLKKIIYKIDAECANYTVNEIIEKFYQTTADYSITDFFTQQIQKLKNDNRRGTARNYSKTLKSLKAFMKNTDSTFNIVTEQFVESYNTFLIQRGVVRNTISFYMRIFRSVYNKAVTQKIIEQTFPFKNVYTGVDRTRKRAVTETVISQLLSIDLKKSKALQFARDLFIFSFYARGMAFVDIVYLKKSNIQNGYITYVRHKTGQELTIRIETRLQNIINQYEKKDSPYLFPILNTEDENKAYSQYEIALNYYNRQLKRLSKLLEPNINLSSYTPRHTWATTARNKNVPLSIISAGMGHSSEKTTLIYLTKIDNSIIDEVNKAIIDSIKQ</sequence>
<dbReference type="AlphaFoldDB" id="A0AA37KIZ2"/>
<dbReference type="GO" id="GO:0006310">
    <property type="term" value="P:DNA recombination"/>
    <property type="evidence" value="ECO:0007669"/>
    <property type="project" value="UniProtKB-KW"/>
</dbReference>
<dbReference type="CDD" id="cd01185">
    <property type="entry name" value="INTN1_C_like"/>
    <property type="match status" value="1"/>
</dbReference>
<accession>A0AA37KIZ2</accession>
<evidence type="ECO:0000313" key="8">
    <source>
        <dbReference type="EMBL" id="GKH82261.1"/>
    </source>
</evidence>
<dbReference type="PANTHER" id="PTHR30349:SF64">
    <property type="entry name" value="PROPHAGE INTEGRASE INTD-RELATED"/>
    <property type="match status" value="1"/>
</dbReference>
<gene>
    <name evidence="8" type="ORF">CE91St7_31450</name>
</gene>
<evidence type="ECO:0000256" key="4">
    <source>
        <dbReference type="ARBA" id="ARBA00023172"/>
    </source>
</evidence>
<feature type="domain" description="Core-binding (CB)" evidence="7">
    <location>
        <begin position="90"/>
        <end position="189"/>
    </location>
</feature>
<dbReference type="SUPFAM" id="SSF56349">
    <property type="entry name" value="DNA breaking-rejoining enzymes"/>
    <property type="match status" value="1"/>
</dbReference>
<protein>
    <submittedName>
        <fullName evidence="8">Transposase</fullName>
    </submittedName>
</protein>
<feature type="domain" description="Tyr recombinase" evidence="6">
    <location>
        <begin position="210"/>
        <end position="394"/>
    </location>
</feature>
<evidence type="ECO:0000256" key="2">
    <source>
        <dbReference type="ARBA" id="ARBA00022908"/>
    </source>
</evidence>
<keyword evidence="3 5" id="KW-0238">DNA-binding</keyword>
<dbReference type="PROSITE" id="PS51898">
    <property type="entry name" value="TYR_RECOMBINASE"/>
    <property type="match status" value="1"/>
</dbReference>
<evidence type="ECO:0000259" key="6">
    <source>
        <dbReference type="PROSITE" id="PS51898"/>
    </source>
</evidence>
<dbReference type="InterPro" id="IPR013762">
    <property type="entry name" value="Integrase-like_cat_sf"/>
</dbReference>
<keyword evidence="4" id="KW-0233">DNA recombination</keyword>
<name>A0AA37KIZ2_9BACT</name>
<evidence type="ECO:0000259" key="7">
    <source>
        <dbReference type="PROSITE" id="PS51900"/>
    </source>
</evidence>
<dbReference type="InterPro" id="IPR002104">
    <property type="entry name" value="Integrase_catalytic"/>
</dbReference>
<dbReference type="Gene3D" id="1.10.443.10">
    <property type="entry name" value="Intergrase catalytic core"/>
    <property type="match status" value="1"/>
</dbReference>
<dbReference type="EMBL" id="BQOB01000001">
    <property type="protein sequence ID" value="GKH82261.1"/>
    <property type="molecule type" value="Genomic_DNA"/>
</dbReference>
<dbReference type="PROSITE" id="PS51900">
    <property type="entry name" value="CB"/>
    <property type="match status" value="1"/>
</dbReference>
<dbReference type="InterPro" id="IPR025269">
    <property type="entry name" value="SAM-like_dom"/>
</dbReference>
<evidence type="ECO:0000256" key="1">
    <source>
        <dbReference type="ARBA" id="ARBA00008857"/>
    </source>
</evidence>
<comment type="caution">
    <text evidence="8">The sequence shown here is derived from an EMBL/GenBank/DDBJ whole genome shotgun (WGS) entry which is preliminary data.</text>
</comment>
<evidence type="ECO:0000256" key="5">
    <source>
        <dbReference type="PROSITE-ProRule" id="PRU01248"/>
    </source>
</evidence>
<evidence type="ECO:0000313" key="9">
    <source>
        <dbReference type="Proteomes" id="UP001055104"/>
    </source>
</evidence>
<evidence type="ECO:0000256" key="3">
    <source>
        <dbReference type="ARBA" id="ARBA00023125"/>
    </source>
</evidence>
<dbReference type="Pfam" id="PF00589">
    <property type="entry name" value="Phage_integrase"/>
    <property type="match status" value="1"/>
</dbReference>
<dbReference type="GO" id="GO:0015074">
    <property type="term" value="P:DNA integration"/>
    <property type="evidence" value="ECO:0007669"/>
    <property type="project" value="UniProtKB-KW"/>
</dbReference>
<comment type="similarity">
    <text evidence="1">Belongs to the 'phage' integrase family.</text>
</comment>
<dbReference type="InterPro" id="IPR011010">
    <property type="entry name" value="DNA_brk_join_enz"/>
</dbReference>
<dbReference type="InterPro" id="IPR010998">
    <property type="entry name" value="Integrase_recombinase_N"/>
</dbReference>
<keyword evidence="2" id="KW-0229">DNA integration</keyword>
<proteinExistence type="inferred from homology"/>
<dbReference type="InterPro" id="IPR044068">
    <property type="entry name" value="CB"/>
</dbReference>
<dbReference type="Pfam" id="PF13102">
    <property type="entry name" value="Phage_int_SAM_5"/>
    <property type="match status" value="1"/>
</dbReference>
<dbReference type="PANTHER" id="PTHR30349">
    <property type="entry name" value="PHAGE INTEGRASE-RELATED"/>
    <property type="match status" value="1"/>
</dbReference>
<dbReference type="GO" id="GO:0003677">
    <property type="term" value="F:DNA binding"/>
    <property type="evidence" value="ECO:0007669"/>
    <property type="project" value="UniProtKB-UniRule"/>
</dbReference>
<dbReference type="Gene3D" id="1.10.150.130">
    <property type="match status" value="1"/>
</dbReference>
<dbReference type="InterPro" id="IPR050090">
    <property type="entry name" value="Tyrosine_recombinase_XerCD"/>
</dbReference>
<reference evidence="8" key="1">
    <citation type="submission" date="2022-01" db="EMBL/GenBank/DDBJ databases">
        <title>Novel bile acid biosynthetic pathways are enriched in the microbiome of centenarians.</title>
        <authorList>
            <person name="Sato Y."/>
            <person name="Atarashi K."/>
            <person name="Plichta R.D."/>
            <person name="Arai Y."/>
            <person name="Sasajima S."/>
            <person name="Kearney M.S."/>
            <person name="Suda W."/>
            <person name="Takeshita K."/>
            <person name="Sasaki T."/>
            <person name="Okamoto S."/>
            <person name="Skelly N.A."/>
            <person name="Okamura Y."/>
            <person name="Vlamakis H."/>
            <person name="Li Y."/>
            <person name="Tanoue T."/>
            <person name="Takei H."/>
            <person name="Nittono H."/>
            <person name="Narushima S."/>
            <person name="Irie J."/>
            <person name="Itoh H."/>
            <person name="Moriya K."/>
            <person name="Sugiura Y."/>
            <person name="Suematsu M."/>
            <person name="Moritoki N."/>
            <person name="Shibata S."/>
            <person name="Littman R.D."/>
            <person name="Fischbach A.M."/>
            <person name="Uwamino Y."/>
            <person name="Inoue T."/>
            <person name="Honda A."/>
            <person name="Hattori M."/>
            <person name="Murai T."/>
            <person name="Xavier J.R."/>
            <person name="Hirose N."/>
            <person name="Honda K."/>
        </authorList>
    </citation>
    <scope>NUCLEOTIDE SEQUENCE</scope>
    <source>
        <strain evidence="8">CE91-St7</strain>
    </source>
</reference>
<organism evidence="8 9">
    <name type="scientific">Phocaeicola dorei</name>
    <dbReference type="NCBI Taxonomy" id="357276"/>
    <lineage>
        <taxon>Bacteria</taxon>
        <taxon>Pseudomonadati</taxon>
        <taxon>Bacteroidota</taxon>
        <taxon>Bacteroidia</taxon>
        <taxon>Bacteroidales</taxon>
        <taxon>Bacteroidaceae</taxon>
        <taxon>Phocaeicola</taxon>
    </lineage>
</organism>
<dbReference type="Proteomes" id="UP001055104">
    <property type="component" value="Unassembled WGS sequence"/>
</dbReference>